<keyword evidence="3" id="KW-0862">Zinc</keyword>
<evidence type="ECO:0000313" key="8">
    <source>
        <dbReference type="Proteomes" id="UP000001449"/>
    </source>
</evidence>
<dbReference type="KEGG" id="tps:THAPSDRAFT_24626"/>
<evidence type="ECO:0000256" key="3">
    <source>
        <dbReference type="ARBA" id="ARBA00022833"/>
    </source>
</evidence>
<evidence type="ECO:0000256" key="4">
    <source>
        <dbReference type="PROSITE-ProRule" id="PRU00175"/>
    </source>
</evidence>
<dbReference type="Gene3D" id="3.30.40.10">
    <property type="entry name" value="Zinc/RING finger domain, C3HC4 (zinc finger)"/>
    <property type="match status" value="1"/>
</dbReference>
<feature type="domain" description="RING-type" evidence="6">
    <location>
        <begin position="147"/>
        <end position="189"/>
    </location>
</feature>
<feature type="compositionally biased region" description="Polar residues" evidence="5">
    <location>
        <begin position="244"/>
        <end position="253"/>
    </location>
</feature>
<feature type="region of interest" description="Disordered" evidence="5">
    <location>
        <begin position="355"/>
        <end position="430"/>
    </location>
</feature>
<feature type="region of interest" description="Disordered" evidence="5">
    <location>
        <begin position="203"/>
        <end position="253"/>
    </location>
</feature>
<feature type="region of interest" description="Disordered" evidence="5">
    <location>
        <begin position="514"/>
        <end position="550"/>
    </location>
</feature>
<dbReference type="OMA" id="RWANTEN"/>
<evidence type="ECO:0000256" key="2">
    <source>
        <dbReference type="ARBA" id="ARBA00022771"/>
    </source>
</evidence>
<keyword evidence="1" id="KW-0479">Metal-binding</keyword>
<dbReference type="InterPro" id="IPR013083">
    <property type="entry name" value="Znf_RING/FYVE/PHD"/>
</dbReference>
<dbReference type="PROSITE" id="PS00518">
    <property type="entry name" value="ZF_RING_1"/>
    <property type="match status" value="1"/>
</dbReference>
<reference evidence="7 8" key="1">
    <citation type="journal article" date="2004" name="Science">
        <title>The genome of the diatom Thalassiosira pseudonana: ecology, evolution, and metabolism.</title>
        <authorList>
            <person name="Armbrust E.V."/>
            <person name="Berges J.A."/>
            <person name="Bowler C."/>
            <person name="Green B.R."/>
            <person name="Martinez D."/>
            <person name="Putnam N.H."/>
            <person name="Zhou S."/>
            <person name="Allen A.E."/>
            <person name="Apt K.E."/>
            <person name="Bechner M."/>
            <person name="Brzezinski M.A."/>
            <person name="Chaal B.K."/>
            <person name="Chiovitti A."/>
            <person name="Davis A.K."/>
            <person name="Demarest M.S."/>
            <person name="Detter J.C."/>
            <person name="Glavina T."/>
            <person name="Goodstein D."/>
            <person name="Hadi M.Z."/>
            <person name="Hellsten U."/>
            <person name="Hildebrand M."/>
            <person name="Jenkins B.D."/>
            <person name="Jurka J."/>
            <person name="Kapitonov V.V."/>
            <person name="Kroger N."/>
            <person name="Lau W.W."/>
            <person name="Lane T.W."/>
            <person name="Larimer F.W."/>
            <person name="Lippmeier J.C."/>
            <person name="Lucas S."/>
            <person name="Medina M."/>
            <person name="Montsant A."/>
            <person name="Obornik M."/>
            <person name="Parker M.S."/>
            <person name="Palenik B."/>
            <person name="Pazour G.J."/>
            <person name="Richardson P.M."/>
            <person name="Rynearson T.A."/>
            <person name="Saito M.A."/>
            <person name="Schwartz D.C."/>
            <person name="Thamatrakoln K."/>
            <person name="Valentin K."/>
            <person name="Vardi A."/>
            <person name="Wilkerson F.P."/>
            <person name="Rokhsar D.S."/>
        </authorList>
    </citation>
    <scope>NUCLEOTIDE SEQUENCE [LARGE SCALE GENOMIC DNA]</scope>
    <source>
        <strain evidence="7 8">CCMP1335</strain>
    </source>
</reference>
<name>B8CB72_THAPS</name>
<sequence length="562" mass="58959">MSSSPRVTRARRFALTSPAAMDVVVPSFAIGSSSSRRGGGGSSGRSRSTRTTRAAARSTNAADNDGEESLPPRRSARQAAVDATARIAEASGRRRAARGTHAEGASKESPIVLDDSSDDEPPTVLPNQSSGSNNRDTKPSSLEEVTCPICLDNPPSPTQTATLNGCTHKFCFDCIDRWANTENRCPCCKARFREIRRMEPLPEGEVSASGRRRGKRKRRTAASSPNSRRRTNSNRSNEPAAQVNVRTVQDRNQPSMSGLTINGAMIEQLLQSFSSIAGPAATNAGGSTIFRLGSSGREIVFNNDGGRPTIRIVRNAEAGGGEEGGMMGVMEMYLTREGDAGGAGRGRVRFMSSAEAAATSGGGRMQTTAGDVARSRSASAGRASSPQRRSSLAAAATTPPTRRASPGSGFPTRRTPWRGIDDPVLDNSPGVARGSAATASFYGGSRGVSRSDGSRAAAQERIHALIERRVAARRAAESASGSSPAAAVARGMESSPASFPSRSVDYGVRLATAASRRVRRSSPRVATASGDSMPRTRRSRSLRSAGASANDVIDLMNDEVSV</sequence>
<dbReference type="CDD" id="cd16574">
    <property type="entry name" value="RING-HC_Topors"/>
    <property type="match status" value="1"/>
</dbReference>
<evidence type="ECO:0000256" key="1">
    <source>
        <dbReference type="ARBA" id="ARBA00022723"/>
    </source>
</evidence>
<dbReference type="Pfam" id="PF13639">
    <property type="entry name" value="zf-RING_2"/>
    <property type="match status" value="1"/>
</dbReference>
<dbReference type="GO" id="GO:0008270">
    <property type="term" value="F:zinc ion binding"/>
    <property type="evidence" value="ECO:0007669"/>
    <property type="project" value="UniProtKB-KW"/>
</dbReference>
<evidence type="ECO:0000313" key="7">
    <source>
        <dbReference type="EMBL" id="EED89078.1"/>
    </source>
</evidence>
<dbReference type="PANTHER" id="PTHR47177">
    <property type="entry name" value="F18C1.6 PROTEIN"/>
    <property type="match status" value="1"/>
</dbReference>
<feature type="compositionally biased region" description="Basic residues" evidence="5">
    <location>
        <begin position="210"/>
        <end position="220"/>
    </location>
</feature>
<dbReference type="SMART" id="SM00184">
    <property type="entry name" value="RING"/>
    <property type="match status" value="1"/>
</dbReference>
<feature type="compositionally biased region" description="Low complexity" evidence="5">
    <location>
        <begin position="375"/>
        <end position="406"/>
    </location>
</feature>
<feature type="region of interest" description="Disordered" evidence="5">
    <location>
        <begin position="24"/>
        <end position="140"/>
    </location>
</feature>
<keyword evidence="2 4" id="KW-0863">Zinc-finger</keyword>
<accession>B8CB72</accession>
<feature type="compositionally biased region" description="Low complexity" evidence="5">
    <location>
        <begin position="523"/>
        <end position="533"/>
    </location>
</feature>
<dbReference type="InterPro" id="IPR017907">
    <property type="entry name" value="Znf_RING_CS"/>
</dbReference>
<dbReference type="RefSeq" id="XP_002293342.1">
    <property type="nucleotide sequence ID" value="XM_002293306.1"/>
</dbReference>
<dbReference type="GO" id="GO:0006513">
    <property type="term" value="P:protein monoubiquitination"/>
    <property type="evidence" value="ECO:0000318"/>
    <property type="project" value="GO_Central"/>
</dbReference>
<dbReference type="GeneID" id="7453006"/>
<evidence type="ECO:0000259" key="6">
    <source>
        <dbReference type="PROSITE" id="PS50089"/>
    </source>
</evidence>
<dbReference type="EMBL" id="CM000648">
    <property type="protein sequence ID" value="EED89078.1"/>
    <property type="molecule type" value="Genomic_DNA"/>
</dbReference>
<dbReference type="SUPFAM" id="SSF57850">
    <property type="entry name" value="RING/U-box"/>
    <property type="match status" value="1"/>
</dbReference>
<protein>
    <recommendedName>
        <fullName evidence="6">RING-type domain-containing protein</fullName>
    </recommendedName>
</protein>
<evidence type="ECO:0000256" key="5">
    <source>
        <dbReference type="SAM" id="MobiDB-lite"/>
    </source>
</evidence>
<dbReference type="GO" id="GO:0000209">
    <property type="term" value="P:protein polyubiquitination"/>
    <property type="evidence" value="ECO:0000318"/>
    <property type="project" value="GO_Central"/>
</dbReference>
<dbReference type="InParanoid" id="B8CB72"/>
<organism evidence="7 8">
    <name type="scientific">Thalassiosira pseudonana</name>
    <name type="common">Marine diatom</name>
    <name type="synonym">Cyclotella nana</name>
    <dbReference type="NCBI Taxonomy" id="35128"/>
    <lineage>
        <taxon>Eukaryota</taxon>
        <taxon>Sar</taxon>
        <taxon>Stramenopiles</taxon>
        <taxon>Ochrophyta</taxon>
        <taxon>Bacillariophyta</taxon>
        <taxon>Coscinodiscophyceae</taxon>
        <taxon>Thalassiosirophycidae</taxon>
        <taxon>Thalassiosirales</taxon>
        <taxon>Thalassiosiraceae</taxon>
        <taxon>Thalassiosira</taxon>
    </lineage>
</organism>
<dbReference type="GO" id="GO:0061630">
    <property type="term" value="F:ubiquitin protein ligase activity"/>
    <property type="evidence" value="ECO:0000318"/>
    <property type="project" value="GO_Central"/>
</dbReference>
<keyword evidence="8" id="KW-1185">Reference proteome</keyword>
<dbReference type="PANTHER" id="PTHR47177:SF3">
    <property type="entry name" value="F18C1.6 PROTEIN"/>
    <property type="match status" value="1"/>
</dbReference>
<dbReference type="InterPro" id="IPR058746">
    <property type="entry name" value="Znf_RING-type_Topors"/>
</dbReference>
<dbReference type="InterPro" id="IPR001841">
    <property type="entry name" value="Znf_RING"/>
</dbReference>
<reference evidence="7 8" key="2">
    <citation type="journal article" date="2008" name="Nature">
        <title>The Phaeodactylum genome reveals the evolutionary history of diatom genomes.</title>
        <authorList>
            <person name="Bowler C."/>
            <person name="Allen A.E."/>
            <person name="Badger J.H."/>
            <person name="Grimwood J."/>
            <person name="Jabbari K."/>
            <person name="Kuo A."/>
            <person name="Maheswari U."/>
            <person name="Martens C."/>
            <person name="Maumus F."/>
            <person name="Otillar R.P."/>
            <person name="Rayko E."/>
            <person name="Salamov A."/>
            <person name="Vandepoele K."/>
            <person name="Beszteri B."/>
            <person name="Gruber A."/>
            <person name="Heijde M."/>
            <person name="Katinka M."/>
            <person name="Mock T."/>
            <person name="Valentin K."/>
            <person name="Verret F."/>
            <person name="Berges J.A."/>
            <person name="Brownlee C."/>
            <person name="Cadoret J.P."/>
            <person name="Chiovitti A."/>
            <person name="Choi C.J."/>
            <person name="Coesel S."/>
            <person name="De Martino A."/>
            <person name="Detter J.C."/>
            <person name="Durkin C."/>
            <person name="Falciatore A."/>
            <person name="Fournet J."/>
            <person name="Haruta M."/>
            <person name="Huysman M.J."/>
            <person name="Jenkins B.D."/>
            <person name="Jiroutova K."/>
            <person name="Jorgensen R.E."/>
            <person name="Joubert Y."/>
            <person name="Kaplan A."/>
            <person name="Kroger N."/>
            <person name="Kroth P.G."/>
            <person name="La Roche J."/>
            <person name="Lindquist E."/>
            <person name="Lommer M."/>
            <person name="Martin-Jezequel V."/>
            <person name="Lopez P.J."/>
            <person name="Lucas S."/>
            <person name="Mangogna M."/>
            <person name="McGinnis K."/>
            <person name="Medlin L.K."/>
            <person name="Montsant A."/>
            <person name="Oudot-Le Secq M.P."/>
            <person name="Napoli C."/>
            <person name="Obornik M."/>
            <person name="Parker M.S."/>
            <person name="Petit J.L."/>
            <person name="Porcel B.M."/>
            <person name="Poulsen N."/>
            <person name="Robison M."/>
            <person name="Rychlewski L."/>
            <person name="Rynearson T.A."/>
            <person name="Schmutz J."/>
            <person name="Shapiro H."/>
            <person name="Siaut M."/>
            <person name="Stanley M."/>
            <person name="Sussman M.R."/>
            <person name="Taylor A.R."/>
            <person name="Vardi A."/>
            <person name="von Dassow P."/>
            <person name="Vyverman W."/>
            <person name="Willis A."/>
            <person name="Wyrwicz L.S."/>
            <person name="Rokhsar D.S."/>
            <person name="Weissenbach J."/>
            <person name="Armbrust E.V."/>
            <person name="Green B.R."/>
            <person name="Van de Peer Y."/>
            <person name="Grigoriev I.V."/>
        </authorList>
    </citation>
    <scope>NUCLEOTIDE SEQUENCE [LARGE SCALE GENOMIC DNA]</scope>
    <source>
        <strain evidence="7 8">CCMP1335</strain>
    </source>
</reference>
<proteinExistence type="predicted"/>
<dbReference type="STRING" id="35128.B8CB72"/>
<dbReference type="HOGENOM" id="CLU_485323_0_0_1"/>
<dbReference type="eggNOG" id="KOG4430">
    <property type="taxonomic scope" value="Eukaryota"/>
</dbReference>
<feature type="compositionally biased region" description="Polar residues" evidence="5">
    <location>
        <begin position="125"/>
        <end position="134"/>
    </location>
</feature>
<dbReference type="PROSITE" id="PS50089">
    <property type="entry name" value="ZF_RING_2"/>
    <property type="match status" value="1"/>
</dbReference>
<dbReference type="AlphaFoldDB" id="B8CB72"/>
<dbReference type="Proteomes" id="UP000001449">
    <property type="component" value="Chromosome 13"/>
</dbReference>
<gene>
    <name evidence="7" type="ORF">THAPSDRAFT_24626</name>
</gene>
<dbReference type="PaxDb" id="35128-Thaps24626"/>
<feature type="compositionally biased region" description="Low complexity" evidence="5">
    <location>
        <begin position="44"/>
        <end position="59"/>
    </location>
</feature>